<name>A0A7W5GAA8_9BACL</name>
<keyword evidence="1" id="KW-0472">Membrane</keyword>
<dbReference type="RefSeq" id="WP_246431727.1">
    <property type="nucleotide sequence ID" value="NZ_CBCSLB010000005.1"/>
</dbReference>
<evidence type="ECO:0000313" key="2">
    <source>
        <dbReference type="EMBL" id="MBB3152560.1"/>
    </source>
</evidence>
<sequence>MDQFQKPPVHSGVPGYGYDQQQPMSPVITVKEWMITTLILLIPIVNIVMMFVWAFGEGNPTKKNYFKASLIWAAIVLVIYAIIAIILIAAAASSAMSNY</sequence>
<gene>
    <name evidence="2" type="ORF">FHS16_002610</name>
</gene>
<dbReference type="AlphaFoldDB" id="A0A7W5GAA8"/>
<feature type="transmembrane region" description="Helical" evidence="1">
    <location>
        <begin position="68"/>
        <end position="92"/>
    </location>
</feature>
<keyword evidence="1" id="KW-1133">Transmembrane helix</keyword>
<comment type="caution">
    <text evidence="2">The sequence shown here is derived from an EMBL/GenBank/DDBJ whole genome shotgun (WGS) entry which is preliminary data.</text>
</comment>
<evidence type="ECO:0000313" key="3">
    <source>
        <dbReference type="Proteomes" id="UP000518605"/>
    </source>
</evidence>
<organism evidence="2 3">
    <name type="scientific">Paenibacillus endophyticus</name>
    <dbReference type="NCBI Taxonomy" id="1294268"/>
    <lineage>
        <taxon>Bacteria</taxon>
        <taxon>Bacillati</taxon>
        <taxon>Bacillota</taxon>
        <taxon>Bacilli</taxon>
        <taxon>Bacillales</taxon>
        <taxon>Paenibacillaceae</taxon>
        <taxon>Paenibacillus</taxon>
    </lineage>
</organism>
<dbReference type="Proteomes" id="UP000518605">
    <property type="component" value="Unassembled WGS sequence"/>
</dbReference>
<keyword evidence="1" id="KW-0812">Transmembrane</keyword>
<protein>
    <submittedName>
        <fullName evidence="2">Succinate dehydrogenase/fumarate reductase cytochrome b subunit</fullName>
    </submittedName>
</protein>
<dbReference type="EMBL" id="JACHXW010000006">
    <property type="protein sequence ID" value="MBB3152560.1"/>
    <property type="molecule type" value="Genomic_DNA"/>
</dbReference>
<evidence type="ECO:0000256" key="1">
    <source>
        <dbReference type="SAM" id="Phobius"/>
    </source>
</evidence>
<accession>A0A7W5GAA8</accession>
<keyword evidence="3" id="KW-1185">Reference proteome</keyword>
<proteinExistence type="predicted"/>
<feature type="transmembrane region" description="Helical" evidence="1">
    <location>
        <begin position="33"/>
        <end position="56"/>
    </location>
</feature>
<reference evidence="2 3" key="1">
    <citation type="submission" date="2020-08" db="EMBL/GenBank/DDBJ databases">
        <title>Genomic Encyclopedia of Type Strains, Phase III (KMG-III): the genomes of soil and plant-associated and newly described type strains.</title>
        <authorList>
            <person name="Whitman W."/>
        </authorList>
    </citation>
    <scope>NUCLEOTIDE SEQUENCE [LARGE SCALE GENOMIC DNA]</scope>
    <source>
        <strain evidence="2 3">CECT 8234</strain>
    </source>
</reference>